<dbReference type="GO" id="GO:0030317">
    <property type="term" value="P:flagellated sperm motility"/>
    <property type="evidence" value="ECO:0007669"/>
    <property type="project" value="TreeGrafter"/>
</dbReference>
<dbReference type="Gene3D" id="3.10.20.90">
    <property type="entry name" value="Phosphatidylinositol 3-kinase Catalytic Subunit, Chain A, domain 1"/>
    <property type="match status" value="1"/>
</dbReference>
<proteinExistence type="predicted"/>
<reference evidence="4" key="2">
    <citation type="journal article" date="2017" name="Sci. Adv.">
        <title>A tail of two voltages: Proteomic comparison of the three electric organs of the electric eel.</title>
        <authorList>
            <person name="Traeger L.L."/>
            <person name="Sabat G."/>
            <person name="Barrett-Wilt G.A."/>
            <person name="Wells G.B."/>
            <person name="Sussman M.R."/>
        </authorList>
    </citation>
    <scope>NUCLEOTIDE SEQUENCE [LARGE SCALE GENOMIC DNA]</scope>
</reference>
<dbReference type="GO" id="GO:0001669">
    <property type="term" value="C:acrosomal vesicle"/>
    <property type="evidence" value="ECO:0007669"/>
    <property type="project" value="TreeGrafter"/>
</dbReference>
<dbReference type="CDD" id="cd17061">
    <property type="entry name" value="Ubl_IQUB"/>
    <property type="match status" value="1"/>
</dbReference>
<dbReference type="GO" id="GO:0060271">
    <property type="term" value="P:cilium assembly"/>
    <property type="evidence" value="ECO:0007669"/>
    <property type="project" value="TreeGrafter"/>
</dbReference>
<evidence type="ECO:0000313" key="3">
    <source>
        <dbReference type="Ensembl" id="ENSEEEP00000037854.2"/>
    </source>
</evidence>
<dbReference type="Proteomes" id="UP000314983">
    <property type="component" value="Chromosome 2"/>
</dbReference>
<reference evidence="3" key="5">
    <citation type="submission" date="2025-09" db="UniProtKB">
        <authorList>
            <consortium name="Ensembl"/>
        </authorList>
    </citation>
    <scope>IDENTIFICATION</scope>
</reference>
<reference evidence="3" key="3">
    <citation type="submission" date="2020-05" db="EMBL/GenBank/DDBJ databases">
        <title>Electrophorus electricus (electric eel) genome, fEleEle1, primary haplotype.</title>
        <authorList>
            <person name="Myers G."/>
            <person name="Meyer A."/>
            <person name="Fedrigo O."/>
            <person name="Formenti G."/>
            <person name="Rhie A."/>
            <person name="Tracey A."/>
            <person name="Sims Y."/>
            <person name="Jarvis E.D."/>
        </authorList>
    </citation>
    <scope>NUCLEOTIDE SEQUENCE [LARGE SCALE GENOMIC DNA]</scope>
</reference>
<feature type="transmembrane region" description="Helical" evidence="1">
    <location>
        <begin position="6"/>
        <end position="23"/>
    </location>
</feature>
<dbReference type="OMA" id="ISISNAC"/>
<dbReference type="AlphaFoldDB" id="A0A4W4GMX6"/>
<evidence type="ECO:0000259" key="2">
    <source>
        <dbReference type="PROSITE" id="PS50053"/>
    </source>
</evidence>
<dbReference type="GO" id="GO:0031514">
    <property type="term" value="C:motile cilium"/>
    <property type="evidence" value="ECO:0007669"/>
    <property type="project" value="TreeGrafter"/>
</dbReference>
<dbReference type="InterPro" id="IPR029071">
    <property type="entry name" value="Ubiquitin-like_domsf"/>
</dbReference>
<accession>A0A4W4GMX6</accession>
<dbReference type="Ensembl" id="ENSEEET00000038294.2">
    <property type="protein sequence ID" value="ENSEEEP00000037854.2"/>
    <property type="gene ID" value="ENSEEEG00000017996.2"/>
</dbReference>
<dbReference type="InterPro" id="IPR000626">
    <property type="entry name" value="Ubiquitin-like_dom"/>
</dbReference>
<sequence>MWELKASVFVFFPYYIFPVKILLMPEGHMMTKAFIIGLTTQDLKNHFASELRVPSDVIKITLNGKAVEDHQTLMGLGVQPHGTVQFEMSSLDPENYPIKPVKPQQECNMPDVITVRVQKGQFWLQFYTFQDVVVEIERATRKKAFLGGYSHKLTKTEYHHAAVQTMARRRPDRGVETFSRDSQTVEVKSQAQQCTINTCTQMTKIGCYMSNMKDKLIIPGTYITADEYHSKRLKAVLTIQTYTRRWQAKQIAAQLRLDKELRVTWAEREERRKREEKEEQIRAEYHRRMNPEKKEDFALLYNALESNCNMHL</sequence>
<dbReference type="PANTHER" id="PTHR21074:SF0">
    <property type="entry name" value="IQ AND UBIQUITIN-LIKE DOMAIN-CONTAINING PROTEIN"/>
    <property type="match status" value="1"/>
</dbReference>
<gene>
    <name evidence="3" type="primary">SKA1</name>
</gene>
<keyword evidence="1" id="KW-0812">Transmembrane</keyword>
<dbReference type="SUPFAM" id="SSF54236">
    <property type="entry name" value="Ubiquitin-like"/>
    <property type="match status" value="1"/>
</dbReference>
<dbReference type="PANTHER" id="PTHR21074">
    <property type="entry name" value="IQ AND UBIQUITIN-LIKE DOMAIN-CONTAINING PROTEIN"/>
    <property type="match status" value="1"/>
</dbReference>
<reference evidence="3" key="4">
    <citation type="submission" date="2025-08" db="UniProtKB">
        <authorList>
            <consortium name="Ensembl"/>
        </authorList>
    </citation>
    <scope>IDENTIFICATION</scope>
</reference>
<keyword evidence="4" id="KW-1185">Reference proteome</keyword>
<reference evidence="4" key="1">
    <citation type="journal article" date="2014" name="Science">
        <title>Nonhuman genetics. Genomic basis for the convergent evolution of electric organs.</title>
        <authorList>
            <person name="Gallant J.R."/>
            <person name="Traeger L.L."/>
            <person name="Volkening J.D."/>
            <person name="Moffett H."/>
            <person name="Chen P.H."/>
            <person name="Novina C.D."/>
            <person name="Phillips G.N.Jr."/>
            <person name="Anand R."/>
            <person name="Wells G.B."/>
            <person name="Pinch M."/>
            <person name="Guth R."/>
            <person name="Unguez G.A."/>
            <person name="Albert J.S."/>
            <person name="Zakon H.H."/>
            <person name="Samanta M.P."/>
            <person name="Sussman M.R."/>
        </authorList>
    </citation>
    <scope>NUCLEOTIDE SEQUENCE [LARGE SCALE GENOMIC DNA]</scope>
</reference>
<keyword evidence="1" id="KW-0472">Membrane</keyword>
<evidence type="ECO:0000313" key="4">
    <source>
        <dbReference type="Proteomes" id="UP000314983"/>
    </source>
</evidence>
<organism evidence="3 4">
    <name type="scientific">Electrophorus electricus</name>
    <name type="common">Electric eel</name>
    <name type="synonym">Gymnotus electricus</name>
    <dbReference type="NCBI Taxonomy" id="8005"/>
    <lineage>
        <taxon>Eukaryota</taxon>
        <taxon>Metazoa</taxon>
        <taxon>Chordata</taxon>
        <taxon>Craniata</taxon>
        <taxon>Vertebrata</taxon>
        <taxon>Euteleostomi</taxon>
        <taxon>Actinopterygii</taxon>
        <taxon>Neopterygii</taxon>
        <taxon>Teleostei</taxon>
        <taxon>Ostariophysi</taxon>
        <taxon>Gymnotiformes</taxon>
        <taxon>Gymnotoidei</taxon>
        <taxon>Gymnotidae</taxon>
        <taxon>Electrophorus</taxon>
    </lineage>
</organism>
<evidence type="ECO:0000256" key="1">
    <source>
        <dbReference type="SAM" id="Phobius"/>
    </source>
</evidence>
<dbReference type="InterPro" id="IPR037695">
    <property type="entry name" value="IQUB"/>
</dbReference>
<dbReference type="STRING" id="8005.ENSEEEP00000037854"/>
<keyword evidence="1" id="KW-1133">Transmembrane helix</keyword>
<name>A0A4W4GMX6_ELEEL</name>
<dbReference type="PROSITE" id="PS50053">
    <property type="entry name" value="UBIQUITIN_2"/>
    <property type="match status" value="1"/>
</dbReference>
<feature type="domain" description="Ubiquitin-like" evidence="2">
    <location>
        <begin position="39"/>
        <end position="86"/>
    </location>
</feature>
<protein>
    <recommendedName>
        <fullName evidence="2">Ubiquitin-like domain-containing protein</fullName>
    </recommendedName>
</protein>
<dbReference type="GeneTree" id="ENSGT00390000014326"/>